<name>A0A0V1ALS7_TRIPS</name>
<sequence>LTNRGHFSTEWIPEHITHFPTGSTWTVAVMKRSPFVGLLLRFPMGLSPRRAL</sequence>
<proteinExistence type="predicted"/>
<feature type="non-terminal residue" evidence="1">
    <location>
        <position position="52"/>
    </location>
</feature>
<accession>A0A0V1ALS7</accession>
<comment type="caution">
    <text evidence="1">The sequence shown here is derived from an EMBL/GenBank/DDBJ whole genome shotgun (WGS) entry which is preliminary data.</text>
</comment>
<protein>
    <submittedName>
        <fullName evidence="1">Uncharacterized protein</fullName>
    </submittedName>
</protein>
<organism evidence="1 2">
    <name type="scientific">Trichinella pseudospiralis</name>
    <name type="common">Parasitic roundworm</name>
    <dbReference type="NCBI Taxonomy" id="6337"/>
    <lineage>
        <taxon>Eukaryota</taxon>
        <taxon>Metazoa</taxon>
        <taxon>Ecdysozoa</taxon>
        <taxon>Nematoda</taxon>
        <taxon>Enoplea</taxon>
        <taxon>Dorylaimia</taxon>
        <taxon>Trichinellida</taxon>
        <taxon>Trichinellidae</taxon>
        <taxon>Trichinella</taxon>
    </lineage>
</organism>
<feature type="non-terminal residue" evidence="1">
    <location>
        <position position="1"/>
    </location>
</feature>
<dbReference type="AlphaFoldDB" id="A0A0V1ALS7"/>
<dbReference type="EMBL" id="JYDR01005948">
    <property type="protein sequence ID" value="KRY25700.1"/>
    <property type="molecule type" value="Genomic_DNA"/>
</dbReference>
<evidence type="ECO:0000313" key="2">
    <source>
        <dbReference type="Proteomes" id="UP000054632"/>
    </source>
</evidence>
<gene>
    <name evidence="1" type="ORF">T4A_3734</name>
</gene>
<reference evidence="1 2" key="1">
    <citation type="submission" date="2015-01" db="EMBL/GenBank/DDBJ databases">
        <title>Evolution of Trichinella species and genotypes.</title>
        <authorList>
            <person name="Korhonen P.K."/>
            <person name="Edoardo P."/>
            <person name="Giuseppe L.R."/>
            <person name="Gasser R.B."/>
        </authorList>
    </citation>
    <scope>NUCLEOTIDE SEQUENCE [LARGE SCALE GENOMIC DNA]</scope>
    <source>
        <strain evidence="1">ISS13</strain>
    </source>
</reference>
<dbReference type="Proteomes" id="UP000054632">
    <property type="component" value="Unassembled WGS sequence"/>
</dbReference>
<evidence type="ECO:0000313" key="1">
    <source>
        <dbReference type="EMBL" id="KRY25700.1"/>
    </source>
</evidence>